<dbReference type="GO" id="GO:0005975">
    <property type="term" value="P:carbohydrate metabolic process"/>
    <property type="evidence" value="ECO:0007669"/>
    <property type="project" value="InterPro"/>
</dbReference>
<feature type="site" description="Catalytically relevant" evidence="5">
    <location>
        <position position="102"/>
    </location>
</feature>
<sequence length="318" mass="34961">MDCKERSRQIFALEIEELKKVAEHIGDEMNEVVELIYQCKGKLVILGIGKTGIVGHKIAASLASTGTSAIFINAAEAIHGDLGMVGKDDVAMLISHSGRSSEILNVITPLKNIGCRVIAMTGNPQSPLAREAELVLHVDIEREACPLGLAPTTSTTAAMLMGDALMVCLMERRNFKAENFALYHPGGALGRQLLARVKDQMCTDIPKVLETTPFKDVIYTVSDKRKGMALVYNEQDKAVGIITDGDIRRTIQRFDNIKQLCAKDFMTQGFKYIHKDALFTEALELMDVNNITNLAVTESKQSDLVVGIITIHDIIDFR</sequence>
<evidence type="ECO:0000256" key="5">
    <source>
        <dbReference type="PIRSR" id="PIRSR004692-3"/>
    </source>
</evidence>
<evidence type="ECO:0000256" key="1">
    <source>
        <dbReference type="ARBA" id="ARBA00008165"/>
    </source>
</evidence>
<organism evidence="9 10">
    <name type="scientific">Candidatus Gallipaludibacter merdavium</name>
    <dbReference type="NCBI Taxonomy" id="2840839"/>
    <lineage>
        <taxon>Bacteria</taxon>
        <taxon>Pseudomonadati</taxon>
        <taxon>Bacteroidota</taxon>
        <taxon>Bacteroidia</taxon>
        <taxon>Bacteroidales</taxon>
        <taxon>Candidatus Gallipaludibacter</taxon>
    </lineage>
</organism>
<keyword evidence="3 6" id="KW-0129">CBS domain</keyword>
<dbReference type="Gene3D" id="3.10.580.10">
    <property type="entry name" value="CBS-domain"/>
    <property type="match status" value="1"/>
</dbReference>
<dbReference type="InterPro" id="IPR000644">
    <property type="entry name" value="CBS_dom"/>
</dbReference>
<dbReference type="InterPro" id="IPR004800">
    <property type="entry name" value="KdsD/KpsF-type"/>
</dbReference>
<dbReference type="SMART" id="SM00116">
    <property type="entry name" value="CBS"/>
    <property type="match status" value="2"/>
</dbReference>
<dbReference type="InterPro" id="IPR001347">
    <property type="entry name" value="SIS_dom"/>
</dbReference>
<name>A0A9D9HUP3_9BACT</name>
<feature type="domain" description="CBS" evidence="7">
    <location>
        <begin position="201"/>
        <end position="260"/>
    </location>
</feature>
<dbReference type="EMBL" id="JADIMG010000079">
    <property type="protein sequence ID" value="MBO8460300.1"/>
    <property type="molecule type" value="Genomic_DNA"/>
</dbReference>
<dbReference type="GO" id="GO:1901135">
    <property type="term" value="P:carbohydrate derivative metabolic process"/>
    <property type="evidence" value="ECO:0007669"/>
    <property type="project" value="InterPro"/>
</dbReference>
<dbReference type="InterPro" id="IPR035474">
    <property type="entry name" value="SIS_Kpsf"/>
</dbReference>
<dbReference type="PROSITE" id="PS51371">
    <property type="entry name" value="CBS"/>
    <property type="match status" value="2"/>
</dbReference>
<evidence type="ECO:0000256" key="2">
    <source>
        <dbReference type="ARBA" id="ARBA00022737"/>
    </source>
</evidence>
<feature type="site" description="Catalytically relevant" evidence="5">
    <location>
        <position position="50"/>
    </location>
</feature>
<evidence type="ECO:0000313" key="9">
    <source>
        <dbReference type="EMBL" id="MBO8460300.1"/>
    </source>
</evidence>
<dbReference type="Pfam" id="PF00571">
    <property type="entry name" value="CBS"/>
    <property type="match status" value="2"/>
</dbReference>
<dbReference type="InterPro" id="IPR046342">
    <property type="entry name" value="CBS_dom_sf"/>
</dbReference>
<dbReference type="PIRSF" id="PIRSF004692">
    <property type="entry name" value="KdsD_KpsF"/>
    <property type="match status" value="1"/>
</dbReference>
<dbReference type="Pfam" id="PF01380">
    <property type="entry name" value="SIS"/>
    <property type="match status" value="1"/>
</dbReference>
<comment type="caution">
    <text evidence="9">The sequence shown here is derived from an EMBL/GenBank/DDBJ whole genome shotgun (WGS) entry which is preliminary data.</text>
</comment>
<proteinExistence type="inferred from homology"/>
<dbReference type="FunFam" id="3.40.50.10490:FF:000011">
    <property type="entry name" value="Arabinose 5-phosphate isomerase"/>
    <property type="match status" value="1"/>
</dbReference>
<comment type="similarity">
    <text evidence="1 4">Belongs to the SIS family. GutQ/KpsF subfamily.</text>
</comment>
<dbReference type="Gene3D" id="3.40.50.10490">
    <property type="entry name" value="Glucose-6-phosphate isomerase like protein, domain 1"/>
    <property type="match status" value="1"/>
</dbReference>
<dbReference type="PANTHER" id="PTHR42745:SF1">
    <property type="entry name" value="ARABINOSE 5-PHOSPHATE ISOMERASE KDSD"/>
    <property type="match status" value="1"/>
</dbReference>
<dbReference type="SUPFAM" id="SSF53697">
    <property type="entry name" value="SIS domain"/>
    <property type="match status" value="1"/>
</dbReference>
<dbReference type="GO" id="GO:0097367">
    <property type="term" value="F:carbohydrate derivative binding"/>
    <property type="evidence" value="ECO:0007669"/>
    <property type="project" value="InterPro"/>
</dbReference>
<reference evidence="9" key="1">
    <citation type="submission" date="2020-10" db="EMBL/GenBank/DDBJ databases">
        <authorList>
            <person name="Gilroy R."/>
        </authorList>
    </citation>
    <scope>NUCLEOTIDE SEQUENCE</scope>
    <source>
        <strain evidence="9">G3-3990</strain>
    </source>
</reference>
<dbReference type="CDD" id="cd04604">
    <property type="entry name" value="CBS_pair_SIS_assoc"/>
    <property type="match status" value="1"/>
</dbReference>
<feature type="domain" description="CBS" evidence="7">
    <location>
        <begin position="266"/>
        <end position="318"/>
    </location>
</feature>
<evidence type="ECO:0000313" key="10">
    <source>
        <dbReference type="Proteomes" id="UP000823641"/>
    </source>
</evidence>
<dbReference type="Proteomes" id="UP000823641">
    <property type="component" value="Unassembled WGS sequence"/>
</dbReference>
<dbReference type="CDD" id="cd05014">
    <property type="entry name" value="SIS_Kpsf"/>
    <property type="match status" value="1"/>
</dbReference>
<dbReference type="GO" id="GO:0019146">
    <property type="term" value="F:arabinose-5-phosphate isomerase activity"/>
    <property type="evidence" value="ECO:0007669"/>
    <property type="project" value="UniProtKB-ARBA"/>
</dbReference>
<dbReference type="AlphaFoldDB" id="A0A9D9HUP3"/>
<feature type="site" description="Catalytically relevant" evidence="5">
    <location>
        <position position="184"/>
    </location>
</feature>
<keyword evidence="2" id="KW-0677">Repeat</keyword>
<evidence type="ECO:0000259" key="8">
    <source>
        <dbReference type="PROSITE" id="PS51464"/>
    </source>
</evidence>
<dbReference type="InterPro" id="IPR050986">
    <property type="entry name" value="GutQ/KpsF_isomerases"/>
</dbReference>
<reference evidence="9" key="2">
    <citation type="journal article" date="2021" name="PeerJ">
        <title>Extensive microbial diversity within the chicken gut microbiome revealed by metagenomics and culture.</title>
        <authorList>
            <person name="Gilroy R."/>
            <person name="Ravi A."/>
            <person name="Getino M."/>
            <person name="Pursley I."/>
            <person name="Horton D.L."/>
            <person name="Alikhan N.F."/>
            <person name="Baker D."/>
            <person name="Gharbi K."/>
            <person name="Hall N."/>
            <person name="Watson M."/>
            <person name="Adriaenssens E.M."/>
            <person name="Foster-Nyarko E."/>
            <person name="Jarju S."/>
            <person name="Secka A."/>
            <person name="Antonio M."/>
            <person name="Oren A."/>
            <person name="Chaudhuri R.R."/>
            <person name="La Ragione R."/>
            <person name="Hildebrand F."/>
            <person name="Pallen M.J."/>
        </authorList>
    </citation>
    <scope>NUCLEOTIDE SEQUENCE</scope>
    <source>
        <strain evidence="9">G3-3990</strain>
    </source>
</reference>
<feature type="domain" description="SIS" evidence="8">
    <location>
        <begin position="32"/>
        <end position="175"/>
    </location>
</feature>
<evidence type="ECO:0000256" key="4">
    <source>
        <dbReference type="PIRNR" id="PIRNR004692"/>
    </source>
</evidence>
<dbReference type="NCBIfam" id="TIGR00393">
    <property type="entry name" value="kpsF"/>
    <property type="match status" value="1"/>
</dbReference>
<dbReference type="PROSITE" id="PS51464">
    <property type="entry name" value="SIS"/>
    <property type="match status" value="1"/>
</dbReference>
<feature type="site" description="Catalytically relevant" evidence="5">
    <location>
        <position position="143"/>
    </location>
</feature>
<accession>A0A9D9HUP3</accession>
<evidence type="ECO:0000256" key="3">
    <source>
        <dbReference type="ARBA" id="ARBA00023122"/>
    </source>
</evidence>
<gene>
    <name evidence="9" type="ORF">IAA73_08220</name>
</gene>
<dbReference type="PANTHER" id="PTHR42745">
    <property type="match status" value="1"/>
</dbReference>
<evidence type="ECO:0000256" key="6">
    <source>
        <dbReference type="PROSITE-ProRule" id="PRU00703"/>
    </source>
</evidence>
<dbReference type="InterPro" id="IPR046348">
    <property type="entry name" value="SIS_dom_sf"/>
</dbReference>
<keyword evidence="9" id="KW-0413">Isomerase</keyword>
<protein>
    <submittedName>
        <fullName evidence="9">KpsF/GutQ family sugar-phosphate isomerase</fullName>
    </submittedName>
</protein>
<evidence type="ECO:0000259" key="7">
    <source>
        <dbReference type="PROSITE" id="PS51371"/>
    </source>
</evidence>